<dbReference type="InterPro" id="IPR007921">
    <property type="entry name" value="CHAP_dom"/>
</dbReference>
<feature type="domain" description="Peptidase C51" evidence="2">
    <location>
        <begin position="94"/>
        <end position="219"/>
    </location>
</feature>
<evidence type="ECO:0000256" key="1">
    <source>
        <dbReference type="SAM" id="SignalP"/>
    </source>
</evidence>
<feature type="chain" id="PRO_5037627528" evidence="1">
    <location>
        <begin position="26"/>
        <end position="307"/>
    </location>
</feature>
<evidence type="ECO:0000313" key="4">
    <source>
        <dbReference type="Proteomes" id="UP000721844"/>
    </source>
</evidence>
<gene>
    <name evidence="3" type="ORF">ACELLULO517_03615</name>
</gene>
<keyword evidence="4" id="KW-1185">Reference proteome</keyword>
<organism evidence="3 4">
    <name type="scientific">Acidisoma cellulosilyticum</name>
    <dbReference type="NCBI Taxonomy" id="2802395"/>
    <lineage>
        <taxon>Bacteria</taxon>
        <taxon>Pseudomonadati</taxon>
        <taxon>Pseudomonadota</taxon>
        <taxon>Alphaproteobacteria</taxon>
        <taxon>Acetobacterales</taxon>
        <taxon>Acidocellaceae</taxon>
        <taxon>Acidisoma</taxon>
    </lineage>
</organism>
<dbReference type="EMBL" id="JAESVA010000001">
    <property type="protein sequence ID" value="MCB8879308.1"/>
    <property type="molecule type" value="Genomic_DNA"/>
</dbReference>
<proteinExistence type="predicted"/>
<protein>
    <submittedName>
        <fullName evidence="3">CHAP domain-containing protein</fullName>
    </submittedName>
</protein>
<evidence type="ECO:0000259" key="2">
    <source>
        <dbReference type="PROSITE" id="PS50911"/>
    </source>
</evidence>
<dbReference type="InterPro" id="IPR038765">
    <property type="entry name" value="Papain-like_cys_pep_sf"/>
</dbReference>
<comment type="caution">
    <text evidence="3">The sequence shown here is derived from an EMBL/GenBank/DDBJ whole genome shotgun (WGS) entry which is preliminary data.</text>
</comment>
<sequence length="307" mass="33200">MLRKVCVFASFLVAGSSLVSVSAFAHTHKVDHHLHAAASHKHGTTRVASSKHHGRVIAHNDRHHGNAVASANAHGHATKERVSYSYRRHGKLYTRTIWRTRNAVALYGDGVYHHGYLECVPYARQVSGISLSGNAFTWWNEAAGRYERGQSPEAGSVLNFRANGRMRLGHVAVVQEVVNRREILITQANWGGPGFVRGGVSSDISVVDVSPNNDWTAVRMALGHAATYGSVYPTYGFIYAHGAPATLMASNGPAPQIALGDRPPADLRSPAQRRHNNALFTQSVQLAAAPDFNGPAIAASAPDRNLR</sequence>
<evidence type="ECO:0000313" key="3">
    <source>
        <dbReference type="EMBL" id="MCB8879308.1"/>
    </source>
</evidence>
<accession>A0A963YZZ3</accession>
<dbReference type="PROSITE" id="PS50911">
    <property type="entry name" value="CHAP"/>
    <property type="match status" value="1"/>
</dbReference>
<dbReference type="SUPFAM" id="SSF54001">
    <property type="entry name" value="Cysteine proteinases"/>
    <property type="match status" value="1"/>
</dbReference>
<feature type="signal peptide" evidence="1">
    <location>
        <begin position="1"/>
        <end position="25"/>
    </location>
</feature>
<dbReference type="AlphaFoldDB" id="A0A963YZZ3"/>
<dbReference type="Pfam" id="PF05257">
    <property type="entry name" value="CHAP"/>
    <property type="match status" value="1"/>
</dbReference>
<dbReference type="Proteomes" id="UP000721844">
    <property type="component" value="Unassembled WGS sequence"/>
</dbReference>
<reference evidence="3 4" key="1">
    <citation type="journal article" date="2021" name="Microorganisms">
        <title>Acidisoma silvae sp. nov. and Acidisomacellulosilytica sp. nov., Two Acidophilic Bacteria Isolated from Decaying Wood, Hydrolyzing Cellulose and Producing Poly-3-hydroxybutyrate.</title>
        <authorList>
            <person name="Mieszkin S."/>
            <person name="Pouder E."/>
            <person name="Uroz S."/>
            <person name="Simon-Colin C."/>
            <person name="Alain K."/>
        </authorList>
    </citation>
    <scope>NUCLEOTIDE SEQUENCE [LARGE SCALE GENOMIC DNA]</scope>
    <source>
        <strain evidence="3 4">HW T5.17</strain>
    </source>
</reference>
<dbReference type="Gene3D" id="3.90.1720.10">
    <property type="entry name" value="endopeptidase domain like (from Nostoc punctiforme)"/>
    <property type="match status" value="1"/>
</dbReference>
<keyword evidence="1" id="KW-0732">Signal</keyword>
<name>A0A963YZZ3_9PROT</name>